<dbReference type="PANTHER" id="PTHR13393">
    <property type="entry name" value="SAM-DEPENDENT METHYLTRANSFERASE"/>
    <property type="match status" value="1"/>
</dbReference>
<feature type="compositionally biased region" description="Basic and acidic residues" evidence="3">
    <location>
        <begin position="345"/>
        <end position="356"/>
    </location>
</feature>
<keyword evidence="5" id="KW-1185">Reference proteome</keyword>
<reference evidence="5" key="1">
    <citation type="journal article" date="2014" name="Proc. Natl. Acad. Sci. U.S.A.">
        <title>Extensive sampling of basidiomycete genomes demonstrates inadequacy of the white-rot/brown-rot paradigm for wood decay fungi.</title>
        <authorList>
            <person name="Riley R."/>
            <person name="Salamov A.A."/>
            <person name="Brown D.W."/>
            <person name="Nagy L.G."/>
            <person name="Floudas D."/>
            <person name="Held B.W."/>
            <person name="Levasseur A."/>
            <person name="Lombard V."/>
            <person name="Morin E."/>
            <person name="Otillar R."/>
            <person name="Lindquist E.A."/>
            <person name="Sun H."/>
            <person name="LaButti K.M."/>
            <person name="Schmutz J."/>
            <person name="Jabbour D."/>
            <person name="Luo H."/>
            <person name="Baker S.E."/>
            <person name="Pisabarro A.G."/>
            <person name="Walton J.D."/>
            <person name="Blanchette R.A."/>
            <person name="Henrissat B."/>
            <person name="Martin F."/>
            <person name="Cullen D."/>
            <person name="Hibbett D.S."/>
            <person name="Grigoriev I.V."/>
        </authorList>
    </citation>
    <scope>NUCLEOTIDE SEQUENCE [LARGE SCALE GENOMIC DNA]</scope>
    <source>
        <strain evidence="5">CBS 339.88</strain>
    </source>
</reference>
<keyword evidence="2" id="KW-0808">Transferase</keyword>
<dbReference type="Proteomes" id="UP000027222">
    <property type="component" value="Unassembled WGS sequence"/>
</dbReference>
<dbReference type="InterPro" id="IPR029063">
    <property type="entry name" value="SAM-dependent_MTases_sf"/>
</dbReference>
<dbReference type="HOGENOM" id="CLU_027534_0_1_1"/>
<sequence>MHRDFGVMLNIPSNRLCPPVPNRMNYVLWIQDIVHAHHSVLGSRPRKIRGIDIGTGATAIYPFLACKLEPTWELVGTELDDESFESARINVSSNDMQSRIDVQKASNDGLILFPLEESDENFEFSMCNPPFYESALEISQLAQEKELPPNAVCTGADIEMIYPNRGEAGFVERMVEESERFQTRCKWYTSMLGKMTSVSSIVQALRTRSINNYAITEFVQGQTRRWAIAWSFTDTHLPDSIARIPSISSKHALYSVMPPRNTLSQPFPNFGSDTIYSAVSEVLRSIDGVSATELSPPLPAAADSRPGCDSLSAEADNVSDNSVLLFFVEAQGNTWSRSARRSRHRQSEDKAKDVTSRTDQPTVPKPALTCSCRVTGASDTEFPSGNVAGGDAAVYSVEFQWVFGSDRSLFESFVGHVGRKVGLALQGGKSRRNEDPLPG</sequence>
<feature type="region of interest" description="Disordered" evidence="3">
    <location>
        <begin position="337"/>
        <end position="366"/>
    </location>
</feature>
<evidence type="ECO:0000256" key="3">
    <source>
        <dbReference type="SAM" id="MobiDB-lite"/>
    </source>
</evidence>
<protein>
    <recommendedName>
        <fullName evidence="6">U6 small nuclear RNA (adenine-(43)-N(6))-methyltransferase</fullName>
    </recommendedName>
</protein>
<gene>
    <name evidence="4" type="ORF">GALMADRAFT_251373</name>
</gene>
<dbReference type="STRING" id="685588.A0A067T114"/>
<dbReference type="GO" id="GO:0008168">
    <property type="term" value="F:methyltransferase activity"/>
    <property type="evidence" value="ECO:0007669"/>
    <property type="project" value="UniProtKB-KW"/>
</dbReference>
<evidence type="ECO:0000313" key="5">
    <source>
        <dbReference type="Proteomes" id="UP000027222"/>
    </source>
</evidence>
<evidence type="ECO:0000256" key="2">
    <source>
        <dbReference type="ARBA" id="ARBA00022679"/>
    </source>
</evidence>
<dbReference type="SUPFAM" id="SSF53335">
    <property type="entry name" value="S-adenosyl-L-methionine-dependent methyltransferases"/>
    <property type="match status" value="1"/>
</dbReference>
<organism evidence="4 5">
    <name type="scientific">Galerina marginata (strain CBS 339.88)</name>
    <dbReference type="NCBI Taxonomy" id="685588"/>
    <lineage>
        <taxon>Eukaryota</taxon>
        <taxon>Fungi</taxon>
        <taxon>Dikarya</taxon>
        <taxon>Basidiomycota</taxon>
        <taxon>Agaricomycotina</taxon>
        <taxon>Agaricomycetes</taxon>
        <taxon>Agaricomycetidae</taxon>
        <taxon>Agaricales</taxon>
        <taxon>Agaricineae</taxon>
        <taxon>Strophariaceae</taxon>
        <taxon>Galerina</taxon>
    </lineage>
</organism>
<dbReference type="Pfam" id="PF05971">
    <property type="entry name" value="Methyltransf_10"/>
    <property type="match status" value="1"/>
</dbReference>
<proteinExistence type="predicted"/>
<evidence type="ECO:0008006" key="6">
    <source>
        <dbReference type="Google" id="ProtNLM"/>
    </source>
</evidence>
<dbReference type="PANTHER" id="PTHR13393:SF0">
    <property type="entry name" value="RNA N6-ADENOSINE-METHYLTRANSFERASE METTL16"/>
    <property type="match status" value="1"/>
</dbReference>
<dbReference type="AlphaFoldDB" id="A0A067T114"/>
<dbReference type="GO" id="GO:0070475">
    <property type="term" value="P:rRNA base methylation"/>
    <property type="evidence" value="ECO:0007669"/>
    <property type="project" value="TreeGrafter"/>
</dbReference>
<dbReference type="EMBL" id="KL142385">
    <property type="protein sequence ID" value="KDR73624.1"/>
    <property type="molecule type" value="Genomic_DNA"/>
</dbReference>
<dbReference type="OrthoDB" id="514248at2759"/>
<dbReference type="Gene3D" id="3.40.50.150">
    <property type="entry name" value="Vaccinia Virus protein VP39"/>
    <property type="match status" value="1"/>
</dbReference>
<keyword evidence="1" id="KW-0489">Methyltransferase</keyword>
<dbReference type="InterPro" id="IPR010286">
    <property type="entry name" value="METTL16/RlmF"/>
</dbReference>
<dbReference type="GO" id="GO:0005634">
    <property type="term" value="C:nucleus"/>
    <property type="evidence" value="ECO:0007669"/>
    <property type="project" value="TreeGrafter"/>
</dbReference>
<accession>A0A067T114</accession>
<name>A0A067T114_GALM3</name>
<evidence type="ECO:0000256" key="1">
    <source>
        <dbReference type="ARBA" id="ARBA00022603"/>
    </source>
</evidence>
<evidence type="ECO:0000313" key="4">
    <source>
        <dbReference type="EMBL" id="KDR73624.1"/>
    </source>
</evidence>